<evidence type="ECO:0000259" key="10">
    <source>
        <dbReference type="Pfam" id="PF00372"/>
    </source>
</evidence>
<evidence type="ECO:0000256" key="7">
    <source>
        <dbReference type="ARBA" id="ARBA00023008"/>
    </source>
</evidence>
<dbReference type="InterPro" id="IPR005204">
    <property type="entry name" value="Hemocyanin_N"/>
</dbReference>
<evidence type="ECO:0000256" key="4">
    <source>
        <dbReference type="ARBA" id="ARBA00022525"/>
    </source>
</evidence>
<evidence type="ECO:0000256" key="2">
    <source>
        <dbReference type="ARBA" id="ARBA00004613"/>
    </source>
</evidence>
<keyword evidence="7" id="KW-0186">Copper</keyword>
<comment type="similarity">
    <text evidence="3">Belongs to the tyrosinase family.</text>
</comment>
<evidence type="ECO:0008006" key="15">
    <source>
        <dbReference type="Google" id="ProtNLM"/>
    </source>
</evidence>
<feature type="domain" description="Hemocyanin C-terminal" evidence="12">
    <location>
        <begin position="404"/>
        <end position="657"/>
    </location>
</feature>
<dbReference type="Gene3D" id="2.60.40.1520">
    <property type="entry name" value="Hemocyanin, C-terminal domain"/>
    <property type="match status" value="1"/>
</dbReference>
<evidence type="ECO:0000256" key="1">
    <source>
        <dbReference type="ARBA" id="ARBA00001973"/>
    </source>
</evidence>
<comment type="subcellular location">
    <subcellularLocation>
        <location evidence="2">Secreted</location>
    </subcellularLocation>
</comment>
<accession>A0ABD0YRT7</accession>
<keyword evidence="5" id="KW-0479">Metal-binding</keyword>
<evidence type="ECO:0000256" key="8">
    <source>
        <dbReference type="ARBA" id="ARBA00023033"/>
    </source>
</evidence>
<name>A0ABD0YRT7_9HEMI</name>
<dbReference type="Pfam" id="PF03723">
    <property type="entry name" value="Hemocyanin_C"/>
    <property type="match status" value="1"/>
</dbReference>
<dbReference type="InterPro" id="IPR005203">
    <property type="entry name" value="Hemocyanin_C"/>
</dbReference>
<keyword evidence="6" id="KW-0560">Oxidoreductase</keyword>
<sequence length="674" mass="77504">MPKKENFSPLLTFLFQNPLYIRFEGQKLADRFGDEENVVRVKKIPLPDFTFSEQLGRREGFSLFIQSHVSMAVQLVETFMSVDTVEELLSLASYCRDRVNPYLFGYALSVALMHRNDTKYLSLPPHLQAFPEKFISESALSLATEESSIANDAERLPVELPTGRTASDLEPENKLWYFREDIGMNLAHWNWHLAHPARGETRVVKKDRRGELFYYFHQQILARLVQLYNFERFCNNLPRTKKLGDWRSPIEEGYFPKLDTLVSSKNWPPRFSNIRLRVGIAIIRIVLHTIQDIIELHPLFFRFMSIMEHLPFKRKTVSLNNSRGINILGNTVESSVLSVNANFYGNLHNFGHLAIAFCHDPDNRFLESFGVMGDSATSMRDPVFYRWHAFINGIFVEHKNSLPPYTKEKLSFTDVQVLWTEVNTLGGSKNKFITFLQQSDIDISGGLDFTPKGPMPIRITHLQHAPFTYRIRVANKGPQRIGTVRIFLAPKEDERGHTMTFNEQRHFWIEMDRFIATNKLLLSIVRNGNRTLLRRSNESSVTIPLERTFSSMGKTGSQQYCSCGWPHNLLVPKGSLQGIEAQLFVMISDYETDRVNQGDVSQNGCADSPAYCGVRDARYPDKKPMGFPFDRPGPRGVRFISHFLLPNMALTPIKIYFKNVTLTLQTQSLAIADW</sequence>
<dbReference type="SUPFAM" id="SSF48050">
    <property type="entry name" value="Hemocyanin, N-terminal domain"/>
    <property type="match status" value="1"/>
</dbReference>
<dbReference type="PANTHER" id="PTHR11511">
    <property type="entry name" value="LARVAL STORAGE PROTEIN/PHENOLOXIDASE"/>
    <property type="match status" value="1"/>
</dbReference>
<evidence type="ECO:0000313" key="13">
    <source>
        <dbReference type="EMBL" id="KAL1138656.1"/>
    </source>
</evidence>
<dbReference type="PROSITE" id="PS00209">
    <property type="entry name" value="HEMOCYANIN_1"/>
    <property type="match status" value="1"/>
</dbReference>
<keyword evidence="4" id="KW-0964">Secreted</keyword>
<dbReference type="InterPro" id="IPR000896">
    <property type="entry name" value="Hemocyanin/hexamerin_mid_dom"/>
</dbReference>
<evidence type="ECO:0000259" key="11">
    <source>
        <dbReference type="Pfam" id="PF03722"/>
    </source>
</evidence>
<dbReference type="PROSITE" id="PS00210">
    <property type="entry name" value="HEMOCYANIN_2"/>
    <property type="match status" value="1"/>
</dbReference>
<dbReference type="GO" id="GO:0004503">
    <property type="term" value="F:tyrosinase activity"/>
    <property type="evidence" value="ECO:0007669"/>
    <property type="project" value="UniProtKB-ARBA"/>
</dbReference>
<dbReference type="InterPro" id="IPR014756">
    <property type="entry name" value="Ig_E-set"/>
</dbReference>
<protein>
    <recommendedName>
        <fullName evidence="15">Prophenoloxidase</fullName>
    </recommendedName>
</protein>
<dbReference type="FunFam" id="2.60.40.1520:FF:000001">
    <property type="entry name" value="Hemocyanin subunit 2"/>
    <property type="match status" value="1"/>
</dbReference>
<comment type="caution">
    <text evidence="13">The sequence shown here is derived from an EMBL/GenBank/DDBJ whole genome shotgun (WGS) entry which is preliminary data.</text>
</comment>
<evidence type="ECO:0000256" key="3">
    <source>
        <dbReference type="ARBA" id="ARBA00009928"/>
    </source>
</evidence>
<feature type="domain" description="Hemocyanin N-terminal" evidence="11">
    <location>
        <begin position="24"/>
        <end position="119"/>
    </location>
</feature>
<dbReference type="InterPro" id="IPR036697">
    <property type="entry name" value="Hemocyanin_N_sf"/>
</dbReference>
<keyword evidence="9" id="KW-1015">Disulfide bond</keyword>
<dbReference type="Gene3D" id="1.10.1280.10">
    <property type="entry name" value="Di-copper center containing domain from catechol oxidase"/>
    <property type="match status" value="1"/>
</dbReference>
<dbReference type="SUPFAM" id="SSF48056">
    <property type="entry name" value="Di-copper centre-containing domain"/>
    <property type="match status" value="1"/>
</dbReference>
<evidence type="ECO:0000313" key="14">
    <source>
        <dbReference type="Proteomes" id="UP001558652"/>
    </source>
</evidence>
<evidence type="ECO:0000256" key="6">
    <source>
        <dbReference type="ARBA" id="ARBA00023002"/>
    </source>
</evidence>
<keyword evidence="14" id="KW-1185">Reference proteome</keyword>
<comment type="cofactor">
    <cofactor evidence="1">
        <name>Cu(2+)</name>
        <dbReference type="ChEBI" id="CHEBI:29036"/>
    </cofactor>
</comment>
<dbReference type="SUPFAM" id="SSF81296">
    <property type="entry name" value="E set domains"/>
    <property type="match status" value="1"/>
</dbReference>
<keyword evidence="8" id="KW-0503">Monooxygenase</keyword>
<dbReference type="Gene3D" id="1.20.1370.10">
    <property type="entry name" value="Hemocyanin, N-terminal domain"/>
    <property type="match status" value="1"/>
</dbReference>
<dbReference type="PRINTS" id="PR00187">
    <property type="entry name" value="HAEMOCYANIN"/>
</dbReference>
<dbReference type="Proteomes" id="UP001558652">
    <property type="component" value="Unassembled WGS sequence"/>
</dbReference>
<dbReference type="AlphaFoldDB" id="A0ABD0YRT7"/>
<evidence type="ECO:0000256" key="5">
    <source>
        <dbReference type="ARBA" id="ARBA00022723"/>
    </source>
</evidence>
<evidence type="ECO:0000256" key="9">
    <source>
        <dbReference type="ARBA" id="ARBA00023157"/>
    </source>
</evidence>
<proteinExistence type="inferred from homology"/>
<dbReference type="GO" id="GO:0046872">
    <property type="term" value="F:metal ion binding"/>
    <property type="evidence" value="ECO:0007669"/>
    <property type="project" value="UniProtKB-KW"/>
</dbReference>
<dbReference type="InterPro" id="IPR037020">
    <property type="entry name" value="Hemocyanin_C_sf"/>
</dbReference>
<dbReference type="GO" id="GO:0006582">
    <property type="term" value="P:melanin metabolic process"/>
    <property type="evidence" value="ECO:0007669"/>
    <property type="project" value="UniProtKB-ARBA"/>
</dbReference>
<dbReference type="InterPro" id="IPR008922">
    <property type="entry name" value="Di-copper_centre_dom_sf"/>
</dbReference>
<organism evidence="13 14">
    <name type="scientific">Ranatra chinensis</name>
    <dbReference type="NCBI Taxonomy" id="642074"/>
    <lineage>
        <taxon>Eukaryota</taxon>
        <taxon>Metazoa</taxon>
        <taxon>Ecdysozoa</taxon>
        <taxon>Arthropoda</taxon>
        <taxon>Hexapoda</taxon>
        <taxon>Insecta</taxon>
        <taxon>Pterygota</taxon>
        <taxon>Neoptera</taxon>
        <taxon>Paraneoptera</taxon>
        <taxon>Hemiptera</taxon>
        <taxon>Heteroptera</taxon>
        <taxon>Panheteroptera</taxon>
        <taxon>Nepomorpha</taxon>
        <taxon>Nepidae</taxon>
        <taxon>Ranatrinae</taxon>
        <taxon>Ranatra</taxon>
    </lineage>
</organism>
<evidence type="ECO:0000259" key="12">
    <source>
        <dbReference type="Pfam" id="PF03723"/>
    </source>
</evidence>
<dbReference type="Pfam" id="PF00372">
    <property type="entry name" value="Hemocyanin_M"/>
    <property type="match status" value="1"/>
</dbReference>
<dbReference type="EMBL" id="JBFDAA010000003">
    <property type="protein sequence ID" value="KAL1138656.1"/>
    <property type="molecule type" value="Genomic_DNA"/>
</dbReference>
<reference evidence="13 14" key="1">
    <citation type="submission" date="2024-07" db="EMBL/GenBank/DDBJ databases">
        <title>Chromosome-level genome assembly of the water stick insect Ranatra chinensis (Heteroptera: Nepidae).</title>
        <authorList>
            <person name="Liu X."/>
        </authorList>
    </citation>
    <scope>NUCLEOTIDE SEQUENCE [LARGE SCALE GENOMIC DNA]</scope>
    <source>
        <strain evidence="13">Cailab_2021Rc</strain>
        <tissue evidence="13">Muscle</tissue>
    </source>
</reference>
<dbReference type="PANTHER" id="PTHR11511:SF4">
    <property type="entry name" value="PHENOLOXIDASE 2-RELATED"/>
    <property type="match status" value="1"/>
</dbReference>
<dbReference type="Pfam" id="PF03722">
    <property type="entry name" value="Hemocyanin_N"/>
    <property type="match status" value="1"/>
</dbReference>
<gene>
    <name evidence="13" type="ORF">AAG570_008718</name>
</gene>
<feature type="domain" description="Hemocyanin middle" evidence="10">
    <location>
        <begin position="128"/>
        <end position="395"/>
    </location>
</feature>
<dbReference type="GO" id="GO:0005576">
    <property type="term" value="C:extracellular region"/>
    <property type="evidence" value="ECO:0007669"/>
    <property type="project" value="UniProtKB-SubCell"/>
</dbReference>
<dbReference type="InterPro" id="IPR013788">
    <property type="entry name" value="Hemocyanin/hexamerin"/>
</dbReference>